<gene>
    <name evidence="1" type="ORF">PYW08_007899</name>
</gene>
<dbReference type="EMBL" id="CM056796">
    <property type="protein sequence ID" value="KAJ8714279.1"/>
    <property type="molecule type" value="Genomic_DNA"/>
</dbReference>
<evidence type="ECO:0000313" key="1">
    <source>
        <dbReference type="EMBL" id="KAJ8714279.1"/>
    </source>
</evidence>
<name>A0ACC2QH22_9NEOP</name>
<comment type="caution">
    <text evidence="1">The sequence shown here is derived from an EMBL/GenBank/DDBJ whole genome shotgun (WGS) entry which is preliminary data.</text>
</comment>
<keyword evidence="2" id="KW-1185">Reference proteome</keyword>
<dbReference type="Proteomes" id="UP001231649">
    <property type="component" value="Chromosome 20"/>
</dbReference>
<evidence type="ECO:0000313" key="2">
    <source>
        <dbReference type="Proteomes" id="UP001231649"/>
    </source>
</evidence>
<protein>
    <submittedName>
        <fullName evidence="1">Uncharacterized protein</fullName>
    </submittedName>
</protein>
<proteinExistence type="predicted"/>
<reference evidence="1" key="1">
    <citation type="submission" date="2023-03" db="EMBL/GenBank/DDBJ databases">
        <title>Chromosome-level genomes of two armyworms, Mythimna separata and Mythimna loreyi, provide insights into the biosynthesis and reception of sex pheromones.</title>
        <authorList>
            <person name="Zhao H."/>
        </authorList>
    </citation>
    <scope>NUCLEOTIDE SEQUENCE</scope>
    <source>
        <strain evidence="1">BeijingLab</strain>
    </source>
</reference>
<accession>A0ACC2QH22</accession>
<organism evidence="1 2">
    <name type="scientific">Mythimna loreyi</name>
    <dbReference type="NCBI Taxonomy" id="667449"/>
    <lineage>
        <taxon>Eukaryota</taxon>
        <taxon>Metazoa</taxon>
        <taxon>Ecdysozoa</taxon>
        <taxon>Arthropoda</taxon>
        <taxon>Hexapoda</taxon>
        <taxon>Insecta</taxon>
        <taxon>Pterygota</taxon>
        <taxon>Neoptera</taxon>
        <taxon>Endopterygota</taxon>
        <taxon>Lepidoptera</taxon>
        <taxon>Glossata</taxon>
        <taxon>Ditrysia</taxon>
        <taxon>Noctuoidea</taxon>
        <taxon>Noctuidae</taxon>
        <taxon>Noctuinae</taxon>
        <taxon>Hadenini</taxon>
        <taxon>Mythimna</taxon>
    </lineage>
</organism>
<sequence length="599" mass="67108">MMTEYLYTLWMISPTQLSASSSQSADERGHCLIYRALQHFRVREYLASKYSGTKLLFTSEIGIKTVILKANMDSLSSGQGIQVVTPSEDHTFLLDEDALQRLLLREDVRDRPVVLVSVAGAYRKGKSFLLDFFLRYLDRTYNNGEGGGEWLGREDEALKGFSWRGGSDRHTTGIHLWSQPFKASLSNGQKVVVLLMDTQGTFDSNSTVKDNATVFALSTMLSSVQIYNLSQNIEEDDLQHLQLFMEYGRVAKDEIGGKPFQRLQFLVRDWSYPYDHPYGAVGGEQLLKKRLTVRDGQHEELQRVRQDIARCFEDVTCFLMPYPGSKVSTDPHFSGKLSDIDGEFKSCLKQLVPMLLAPENLVTKKIGGQTVKARDLLNYFKSYVEVFNSEELPNPMTILQATAEANNTSASAEARNVYETLMEEVCGGTKPYLSQETLDEEHKKCLNKALHAFESKKKMGGAEMAEKFKDLLVKDLEELYKQLSAHNEGKNVHSMLSTPLVFLAVLLAGYLLSVLGGTFGVQTLVAVGQMVTMGATGMLAVWLYTRWTGSGREIGMQLDDIANKIKSSVNIVMPPKPSHLASSYEHSNTTSTHTDKKER</sequence>